<dbReference type="RefSeq" id="WP_147202679.1">
    <property type="nucleotide sequence ID" value="NZ_BJYT01000002.1"/>
</dbReference>
<dbReference type="PROSITE" id="PS51257">
    <property type="entry name" value="PROKAR_LIPOPROTEIN"/>
    <property type="match status" value="1"/>
</dbReference>
<name>A0A512B9L2_9BACT</name>
<dbReference type="Proteomes" id="UP000321513">
    <property type="component" value="Unassembled WGS sequence"/>
</dbReference>
<dbReference type="AlphaFoldDB" id="A0A512B9L2"/>
<comment type="caution">
    <text evidence="2">The sequence shown here is derived from an EMBL/GenBank/DDBJ whole genome shotgun (WGS) entry which is preliminary data.</text>
</comment>
<gene>
    <name evidence="2" type="ORF">SAE01_11250</name>
</gene>
<accession>A0A512B9L2</accession>
<keyword evidence="3" id="KW-1185">Reference proteome</keyword>
<keyword evidence="1" id="KW-0732">Signal</keyword>
<proteinExistence type="predicted"/>
<dbReference type="EMBL" id="BJYT01000002">
    <property type="protein sequence ID" value="GEO08629.1"/>
    <property type="molecule type" value="Genomic_DNA"/>
</dbReference>
<evidence type="ECO:0008006" key="4">
    <source>
        <dbReference type="Google" id="ProtNLM"/>
    </source>
</evidence>
<evidence type="ECO:0000256" key="1">
    <source>
        <dbReference type="SAM" id="SignalP"/>
    </source>
</evidence>
<evidence type="ECO:0000313" key="3">
    <source>
        <dbReference type="Proteomes" id="UP000321513"/>
    </source>
</evidence>
<feature type="chain" id="PRO_5022197896" description="Lipoprotein" evidence="1">
    <location>
        <begin position="26"/>
        <end position="161"/>
    </location>
</feature>
<reference evidence="2 3" key="1">
    <citation type="submission" date="2019-07" db="EMBL/GenBank/DDBJ databases">
        <title>Whole genome shotgun sequence of Segetibacter aerophilus NBRC 106135.</title>
        <authorList>
            <person name="Hosoyama A."/>
            <person name="Uohara A."/>
            <person name="Ohji S."/>
            <person name="Ichikawa N."/>
        </authorList>
    </citation>
    <scope>NUCLEOTIDE SEQUENCE [LARGE SCALE GENOMIC DNA]</scope>
    <source>
        <strain evidence="2 3">NBRC 106135</strain>
    </source>
</reference>
<evidence type="ECO:0000313" key="2">
    <source>
        <dbReference type="EMBL" id="GEO08629.1"/>
    </source>
</evidence>
<organism evidence="2 3">
    <name type="scientific">Segetibacter aerophilus</name>
    <dbReference type="NCBI Taxonomy" id="670293"/>
    <lineage>
        <taxon>Bacteria</taxon>
        <taxon>Pseudomonadati</taxon>
        <taxon>Bacteroidota</taxon>
        <taxon>Chitinophagia</taxon>
        <taxon>Chitinophagales</taxon>
        <taxon>Chitinophagaceae</taxon>
        <taxon>Segetibacter</taxon>
    </lineage>
</organism>
<feature type="signal peptide" evidence="1">
    <location>
        <begin position="1"/>
        <end position="25"/>
    </location>
</feature>
<sequence length="161" mass="17694">MAVKRLIVVACYISTIIACSGPRQATSSTIGFVTLYNYLLNPQQTFKDDVSYAFIRNQNEFEKMFYMTKASPGTAVVPDFSSQSVVAIIFKPTQKVVSPYIQKAAIAGNELRIYYSIADTSAGRTYEQTPFVVATVPKSSSITVASFYKDGIKEKTITPGL</sequence>
<protein>
    <recommendedName>
        <fullName evidence="4">Lipoprotein</fullName>
    </recommendedName>
</protein>